<organism evidence="2 3">
    <name type="scientific">Daedalea quercina L-15889</name>
    <dbReference type="NCBI Taxonomy" id="1314783"/>
    <lineage>
        <taxon>Eukaryota</taxon>
        <taxon>Fungi</taxon>
        <taxon>Dikarya</taxon>
        <taxon>Basidiomycota</taxon>
        <taxon>Agaricomycotina</taxon>
        <taxon>Agaricomycetes</taxon>
        <taxon>Polyporales</taxon>
        <taxon>Fomitopsis</taxon>
    </lineage>
</organism>
<dbReference type="PANTHER" id="PTHR40469">
    <property type="entry name" value="SECRETED GLYCOSYL HYDROLASE"/>
    <property type="match status" value="1"/>
</dbReference>
<accession>A0A165TJQ5</accession>
<keyword evidence="2" id="KW-0315">Glutamine amidotransferase</keyword>
<dbReference type="AlphaFoldDB" id="A0A165TJQ5"/>
<sequence length="255" mass="27888">MAQQATARILIYSATRGYRHDSIPASIEALKARASAINVEYDATEDQSWFTDGRLKQYDAILFLNNSGDVLDETGKAAFQKYLNSGGNFVGVHCASACFYSPEDDWFRKEIGALFDYHPDICTATYDVVGPPHPATSMLPARWQLHDEVYNFMSDPRAVGATVILTADESTYSDSGERKYDHGNPHPTAWFQERGAGVASGGVAGRSFYTSLGHCIETWENETFLAHVLAGIQWALQSGTTKAYNPNALVGNAAA</sequence>
<evidence type="ECO:0000313" key="3">
    <source>
        <dbReference type="Proteomes" id="UP000076727"/>
    </source>
</evidence>
<keyword evidence="3" id="KW-1185">Reference proteome</keyword>
<dbReference type="PANTHER" id="PTHR40469:SF2">
    <property type="entry name" value="GALACTOSE-BINDING DOMAIN-LIKE SUPERFAMILY PROTEIN"/>
    <property type="match status" value="1"/>
</dbReference>
<feature type="domain" description="ThuA-like" evidence="1">
    <location>
        <begin position="8"/>
        <end position="235"/>
    </location>
</feature>
<proteinExistence type="predicted"/>
<name>A0A165TJQ5_9APHY</name>
<gene>
    <name evidence="2" type="ORF">DAEQUDRAFT_703199</name>
</gene>
<evidence type="ECO:0000313" key="2">
    <source>
        <dbReference type="EMBL" id="KZT73544.1"/>
    </source>
</evidence>
<dbReference type="Gene3D" id="3.40.50.880">
    <property type="match status" value="1"/>
</dbReference>
<dbReference type="InterPro" id="IPR029062">
    <property type="entry name" value="Class_I_gatase-like"/>
</dbReference>
<evidence type="ECO:0000259" key="1">
    <source>
        <dbReference type="Pfam" id="PF06283"/>
    </source>
</evidence>
<dbReference type="InterPro" id="IPR029010">
    <property type="entry name" value="ThuA-like"/>
</dbReference>
<dbReference type="GO" id="GO:0016740">
    <property type="term" value="F:transferase activity"/>
    <property type="evidence" value="ECO:0007669"/>
    <property type="project" value="UniProtKB-KW"/>
</dbReference>
<keyword evidence="2" id="KW-0808">Transferase</keyword>
<dbReference type="Pfam" id="PF06283">
    <property type="entry name" value="ThuA"/>
    <property type="match status" value="1"/>
</dbReference>
<reference evidence="2 3" key="1">
    <citation type="journal article" date="2016" name="Mol. Biol. Evol.">
        <title>Comparative Genomics of Early-Diverging Mushroom-Forming Fungi Provides Insights into the Origins of Lignocellulose Decay Capabilities.</title>
        <authorList>
            <person name="Nagy L.G."/>
            <person name="Riley R."/>
            <person name="Tritt A."/>
            <person name="Adam C."/>
            <person name="Daum C."/>
            <person name="Floudas D."/>
            <person name="Sun H."/>
            <person name="Yadav J.S."/>
            <person name="Pangilinan J."/>
            <person name="Larsson K.H."/>
            <person name="Matsuura K."/>
            <person name="Barry K."/>
            <person name="Labutti K."/>
            <person name="Kuo R."/>
            <person name="Ohm R.A."/>
            <person name="Bhattacharya S.S."/>
            <person name="Shirouzu T."/>
            <person name="Yoshinaga Y."/>
            <person name="Martin F.M."/>
            <person name="Grigoriev I.V."/>
            <person name="Hibbett D.S."/>
        </authorList>
    </citation>
    <scope>NUCLEOTIDE SEQUENCE [LARGE SCALE GENOMIC DNA]</scope>
    <source>
        <strain evidence="2 3">L-15889</strain>
    </source>
</reference>
<dbReference type="Proteomes" id="UP000076727">
    <property type="component" value="Unassembled WGS sequence"/>
</dbReference>
<protein>
    <submittedName>
        <fullName evidence="2">Class I glutamine amidotransferase-like protein</fullName>
    </submittedName>
</protein>
<dbReference type="EMBL" id="KV429036">
    <property type="protein sequence ID" value="KZT73544.1"/>
    <property type="molecule type" value="Genomic_DNA"/>
</dbReference>
<dbReference type="SUPFAM" id="SSF52317">
    <property type="entry name" value="Class I glutamine amidotransferase-like"/>
    <property type="match status" value="1"/>
</dbReference>
<dbReference type="OrthoDB" id="3482285at2759"/>